<evidence type="ECO:0000313" key="1">
    <source>
        <dbReference type="EMBL" id="MFC0199646.1"/>
    </source>
</evidence>
<proteinExistence type="predicted"/>
<accession>A0ABV6CI51</accession>
<organism evidence="1 2">
    <name type="scientific">Paracoccus rhizosphaerae</name>
    <dbReference type="NCBI Taxonomy" id="1133347"/>
    <lineage>
        <taxon>Bacteria</taxon>
        <taxon>Pseudomonadati</taxon>
        <taxon>Pseudomonadota</taxon>
        <taxon>Alphaproteobacteria</taxon>
        <taxon>Rhodobacterales</taxon>
        <taxon>Paracoccaceae</taxon>
        <taxon>Paracoccus</taxon>
    </lineage>
</organism>
<gene>
    <name evidence="1" type="ORF">ACFFIZ_04785</name>
</gene>
<reference evidence="1 2" key="1">
    <citation type="submission" date="2024-09" db="EMBL/GenBank/DDBJ databases">
        <authorList>
            <person name="Sun Q."/>
            <person name="Mori K."/>
        </authorList>
    </citation>
    <scope>NUCLEOTIDE SEQUENCE [LARGE SCALE GENOMIC DNA]</scope>
    <source>
        <strain evidence="1 2">CCM 7904</strain>
    </source>
</reference>
<sequence>MTSLTSLTFHQPCSTVGCRLARNTDLIFYTRLMPGRTSKLTPSDVKKIAASVRSGVPVTVLAKTYGVTRPTIYRALHAFHGKEAVADAGTAPVSFTVDRDSLAAFDAFTGQLGLSSRADALRRMCRVPAGFLEPDPHLADALRGLASELSAIGRNVNQLVATKNYEVRRGQKLKLTPPQEQLLADLLEQLESVSVTVREMESKRASKTVRRFVAEMMGDGDGPG</sequence>
<dbReference type="InterPro" id="IPR009057">
    <property type="entry name" value="Homeodomain-like_sf"/>
</dbReference>
<dbReference type="CDD" id="cd00569">
    <property type="entry name" value="HTH_Hin_like"/>
    <property type="match status" value="1"/>
</dbReference>
<evidence type="ECO:0000313" key="2">
    <source>
        <dbReference type="Proteomes" id="UP001589795"/>
    </source>
</evidence>
<protein>
    <submittedName>
        <fullName evidence="1">Helix-turn-helix domain-containing protein</fullName>
    </submittedName>
</protein>
<dbReference type="EMBL" id="JBHLWQ010000050">
    <property type="protein sequence ID" value="MFC0199646.1"/>
    <property type="molecule type" value="Genomic_DNA"/>
</dbReference>
<dbReference type="SUPFAM" id="SSF46689">
    <property type="entry name" value="Homeodomain-like"/>
    <property type="match status" value="1"/>
</dbReference>
<name>A0ABV6CI51_9RHOB</name>
<dbReference type="RefSeq" id="WP_265506124.1">
    <property type="nucleotide sequence ID" value="NZ_JAOTBE010000008.1"/>
</dbReference>
<comment type="caution">
    <text evidence="1">The sequence shown here is derived from an EMBL/GenBank/DDBJ whole genome shotgun (WGS) entry which is preliminary data.</text>
</comment>
<dbReference type="Gene3D" id="1.10.10.60">
    <property type="entry name" value="Homeodomain-like"/>
    <property type="match status" value="1"/>
</dbReference>
<keyword evidence="2" id="KW-1185">Reference proteome</keyword>
<dbReference type="Proteomes" id="UP001589795">
    <property type="component" value="Unassembled WGS sequence"/>
</dbReference>